<comment type="subcellular location">
    <subcellularLocation>
        <location evidence="1">Nucleus</location>
    </subcellularLocation>
</comment>
<keyword evidence="5 9" id="KW-0863">Zinc-finger</keyword>
<evidence type="ECO:0000259" key="10">
    <source>
        <dbReference type="PROSITE" id="PS50157"/>
    </source>
</evidence>
<dbReference type="PROSITE" id="PS00028">
    <property type="entry name" value="ZINC_FINGER_C2H2_1"/>
    <property type="match status" value="3"/>
</dbReference>
<dbReference type="RefSeq" id="XP_025829949.1">
    <property type="nucleotide sequence ID" value="XM_025974164.1"/>
</dbReference>
<dbReference type="GO" id="GO:0008270">
    <property type="term" value="F:zinc ion binding"/>
    <property type="evidence" value="ECO:0007669"/>
    <property type="project" value="UniProtKB-KW"/>
</dbReference>
<evidence type="ECO:0000256" key="6">
    <source>
        <dbReference type="ARBA" id="ARBA00022833"/>
    </source>
</evidence>
<keyword evidence="6" id="KW-0862">Zinc</keyword>
<dbReference type="PROSITE" id="PS50157">
    <property type="entry name" value="ZINC_FINGER_C2H2_2"/>
    <property type="match status" value="4"/>
</dbReference>
<dbReference type="InterPro" id="IPR050331">
    <property type="entry name" value="Zinc_finger"/>
</dbReference>
<evidence type="ECO:0000256" key="4">
    <source>
        <dbReference type="ARBA" id="ARBA00022737"/>
    </source>
</evidence>
<keyword evidence="11" id="KW-1185">Reference proteome</keyword>
<proteinExistence type="inferred from homology"/>
<dbReference type="SUPFAM" id="SSF57667">
    <property type="entry name" value="beta-beta-alpha zinc fingers"/>
    <property type="match status" value="3"/>
</dbReference>
<evidence type="ECO:0000256" key="7">
    <source>
        <dbReference type="ARBA" id="ARBA00023125"/>
    </source>
</evidence>
<keyword evidence="7" id="KW-0238">DNA-binding</keyword>
<dbReference type="AlphaFoldDB" id="A0A7F5R3U5"/>
<evidence type="ECO:0000313" key="12">
    <source>
        <dbReference type="RefSeq" id="XP_025829949.1"/>
    </source>
</evidence>
<feature type="domain" description="C2H2-type" evidence="10">
    <location>
        <begin position="196"/>
        <end position="223"/>
    </location>
</feature>
<dbReference type="InterPro" id="IPR036236">
    <property type="entry name" value="Znf_C2H2_sf"/>
</dbReference>
<dbReference type="Gene3D" id="3.30.160.60">
    <property type="entry name" value="Classic Zinc Finger"/>
    <property type="match status" value="4"/>
</dbReference>
<evidence type="ECO:0000256" key="2">
    <source>
        <dbReference type="ARBA" id="ARBA00006991"/>
    </source>
</evidence>
<organism evidence="11 12">
    <name type="scientific">Agrilus planipennis</name>
    <name type="common">Emerald ash borer</name>
    <name type="synonym">Agrilus marcopoli</name>
    <dbReference type="NCBI Taxonomy" id="224129"/>
    <lineage>
        <taxon>Eukaryota</taxon>
        <taxon>Metazoa</taxon>
        <taxon>Ecdysozoa</taxon>
        <taxon>Arthropoda</taxon>
        <taxon>Hexapoda</taxon>
        <taxon>Insecta</taxon>
        <taxon>Pterygota</taxon>
        <taxon>Neoptera</taxon>
        <taxon>Endopterygota</taxon>
        <taxon>Coleoptera</taxon>
        <taxon>Polyphaga</taxon>
        <taxon>Elateriformia</taxon>
        <taxon>Buprestoidea</taxon>
        <taxon>Buprestidae</taxon>
        <taxon>Agrilinae</taxon>
        <taxon>Agrilus</taxon>
    </lineage>
</organism>
<dbReference type="OrthoDB" id="10261408at2759"/>
<dbReference type="FunFam" id="3.30.160.60:FF:000340">
    <property type="entry name" value="zinc finger protein 473 isoform X1"/>
    <property type="match status" value="1"/>
</dbReference>
<dbReference type="InParanoid" id="A0A7F5R3U5"/>
<keyword evidence="4" id="KW-0677">Repeat</keyword>
<dbReference type="PANTHER" id="PTHR16515:SF49">
    <property type="entry name" value="GASTRULA ZINC FINGER PROTEIN XLCGF49.1-LIKE-RELATED"/>
    <property type="match status" value="1"/>
</dbReference>
<evidence type="ECO:0000256" key="8">
    <source>
        <dbReference type="ARBA" id="ARBA00023242"/>
    </source>
</evidence>
<comment type="similarity">
    <text evidence="2">Belongs to the krueppel C2H2-type zinc-finger protein family.</text>
</comment>
<sequence>MDGIWHLSTKEHSGVHELLHLDDIKEETTIKKDVEDEIFERQIRLTDETWRDRKDNRKNELLNLSDVKAETTIEQKAEDICIGKIELTNRTWCFPDKEDHKQNELINSANIKEETIVKTEIESNFESEVKFNVNNTVADANEHPFECLICDKQFVQKLDLTNHVRAHRTVYKCPMCLKEFSKKVYLDEHMPLHKPFKCKTCGKCFTQRASLNRHIYVHTKEYECHVCQKIFSRNDHLDEHMLVHTGERPFKCETCGQKFSRK</sequence>
<feature type="domain" description="C2H2-type" evidence="10">
    <location>
        <begin position="222"/>
        <end position="249"/>
    </location>
</feature>
<dbReference type="PANTHER" id="PTHR16515">
    <property type="entry name" value="PR DOMAIN ZINC FINGER PROTEIN"/>
    <property type="match status" value="1"/>
</dbReference>
<gene>
    <name evidence="12" type="primary">LOC112904351</name>
</gene>
<keyword evidence="8" id="KW-0539">Nucleus</keyword>
<reference evidence="12" key="1">
    <citation type="submission" date="2025-08" db="UniProtKB">
        <authorList>
            <consortium name="RefSeq"/>
        </authorList>
    </citation>
    <scope>IDENTIFICATION</scope>
    <source>
        <tissue evidence="12">Entire body</tissue>
    </source>
</reference>
<dbReference type="SMART" id="SM00355">
    <property type="entry name" value="ZnF_C2H2"/>
    <property type="match status" value="4"/>
</dbReference>
<feature type="domain" description="C2H2-type" evidence="10">
    <location>
        <begin position="145"/>
        <end position="167"/>
    </location>
</feature>
<dbReference type="Proteomes" id="UP000192223">
    <property type="component" value="Unplaced"/>
</dbReference>
<dbReference type="InterPro" id="IPR013087">
    <property type="entry name" value="Znf_C2H2_type"/>
</dbReference>
<keyword evidence="3" id="KW-0479">Metal-binding</keyword>
<evidence type="ECO:0000256" key="5">
    <source>
        <dbReference type="ARBA" id="ARBA00022771"/>
    </source>
</evidence>
<evidence type="ECO:0000256" key="3">
    <source>
        <dbReference type="ARBA" id="ARBA00022723"/>
    </source>
</evidence>
<evidence type="ECO:0000313" key="11">
    <source>
        <dbReference type="Proteomes" id="UP000192223"/>
    </source>
</evidence>
<name>A0A7F5R3U5_AGRPL</name>
<dbReference type="GO" id="GO:0005634">
    <property type="term" value="C:nucleus"/>
    <property type="evidence" value="ECO:0007669"/>
    <property type="project" value="UniProtKB-SubCell"/>
</dbReference>
<dbReference type="Pfam" id="PF00096">
    <property type="entry name" value="zf-C2H2"/>
    <property type="match status" value="3"/>
</dbReference>
<accession>A0A7F5R3U5</accession>
<dbReference type="GO" id="GO:0010468">
    <property type="term" value="P:regulation of gene expression"/>
    <property type="evidence" value="ECO:0007669"/>
    <property type="project" value="TreeGrafter"/>
</dbReference>
<evidence type="ECO:0000256" key="9">
    <source>
        <dbReference type="PROSITE-ProRule" id="PRU00042"/>
    </source>
</evidence>
<dbReference type="FunFam" id="3.30.160.60:FF:000110">
    <property type="entry name" value="Zinc finger protein-like"/>
    <property type="match status" value="1"/>
</dbReference>
<dbReference type="FunFam" id="3.30.160.60:FF:001498">
    <property type="entry name" value="Zinc finger protein 404"/>
    <property type="match status" value="1"/>
</dbReference>
<dbReference type="GeneID" id="112904351"/>
<feature type="domain" description="C2H2-type" evidence="10">
    <location>
        <begin position="171"/>
        <end position="198"/>
    </location>
</feature>
<dbReference type="KEGG" id="apln:112904351"/>
<evidence type="ECO:0000256" key="1">
    <source>
        <dbReference type="ARBA" id="ARBA00004123"/>
    </source>
</evidence>
<dbReference type="GO" id="GO:0003677">
    <property type="term" value="F:DNA binding"/>
    <property type="evidence" value="ECO:0007669"/>
    <property type="project" value="UniProtKB-KW"/>
</dbReference>
<protein>
    <submittedName>
        <fullName evidence="12">Gastrula zinc finger protein XlCGF7.1-like</fullName>
    </submittedName>
</protein>